<dbReference type="Proteomes" id="UP000519023">
    <property type="component" value="Unassembled WGS sequence"/>
</dbReference>
<evidence type="ECO:0000313" key="3">
    <source>
        <dbReference type="Proteomes" id="UP000519023"/>
    </source>
</evidence>
<evidence type="ECO:0000256" key="1">
    <source>
        <dbReference type="SAM" id="MobiDB-lite"/>
    </source>
</evidence>
<dbReference type="AlphaFoldDB" id="A0A7X9WWH4"/>
<name>A0A7X9WWH4_9SPHN</name>
<dbReference type="EMBL" id="JABBFV010000007">
    <property type="protein sequence ID" value="NML10858.1"/>
    <property type="molecule type" value="Genomic_DNA"/>
</dbReference>
<accession>A0A7X9WWH4</accession>
<evidence type="ECO:0000313" key="2">
    <source>
        <dbReference type="EMBL" id="NML10858.1"/>
    </source>
</evidence>
<proteinExistence type="predicted"/>
<reference evidence="2 3" key="1">
    <citation type="submission" date="2020-04" db="EMBL/GenBank/DDBJ databases">
        <title>Sphingobium sp. AR-3-1 isolated from Arctic soil.</title>
        <authorList>
            <person name="Dahal R.H."/>
            <person name="Chaudhary D.K."/>
        </authorList>
    </citation>
    <scope>NUCLEOTIDE SEQUENCE [LARGE SCALE GENOMIC DNA]</scope>
    <source>
        <strain evidence="2 3">AR-3-1</strain>
    </source>
</reference>
<organism evidence="2 3">
    <name type="scientific">Sphingobium psychrophilum</name>
    <dbReference type="NCBI Taxonomy" id="2728834"/>
    <lineage>
        <taxon>Bacteria</taxon>
        <taxon>Pseudomonadati</taxon>
        <taxon>Pseudomonadota</taxon>
        <taxon>Alphaproteobacteria</taxon>
        <taxon>Sphingomonadales</taxon>
        <taxon>Sphingomonadaceae</taxon>
        <taxon>Sphingobium</taxon>
    </lineage>
</organism>
<dbReference type="RefSeq" id="WP_169573215.1">
    <property type="nucleotide sequence ID" value="NZ_JABBFV010000007.1"/>
</dbReference>
<comment type="caution">
    <text evidence="2">The sequence shown here is derived from an EMBL/GenBank/DDBJ whole genome shotgun (WGS) entry which is preliminary data.</text>
</comment>
<feature type="compositionally biased region" description="Basic and acidic residues" evidence="1">
    <location>
        <begin position="43"/>
        <end position="81"/>
    </location>
</feature>
<keyword evidence="3" id="KW-1185">Reference proteome</keyword>
<gene>
    <name evidence="2" type="ORF">HHL08_12010</name>
</gene>
<feature type="region of interest" description="Disordered" evidence="1">
    <location>
        <begin position="24"/>
        <end position="81"/>
    </location>
</feature>
<sequence>MMWLNISISKYAGSKDAWMPCVGTQQRDKGDQFGRVTASQAAVRREIPPPGSKDRAVQEPAHDQQARHDANTITKDVDTRHQKNILPHAALYVASKGRLHQFSPHRNSKVATNRLIEPLNRRSAPLESDFSQPTPSYRRPDVTLTAVI</sequence>
<protein>
    <submittedName>
        <fullName evidence="2">Uncharacterized protein</fullName>
    </submittedName>
</protein>